<sequence length="294" mass="32246">MARSKKKSGVSKSTILSIVVVLLLAMGAGLWLLKENAPAPTIPVPVEATKPVPNGTNLPSRPEEVYSYIRDLETREVVTNPTKKTQEKLAQLSPEQLKQLEEKRKQEELARLAVEQASVEKAQVQTETTVSKEKTVAQPSEAELAAQKAQEQKLAEEKRKLEEKRKQAELKKQQELAQKKATTTENEQKADKSKAEQTKLEVAKKEQTKTKAPETKQAEKSASTGRFGLQCGAFKNPAQAENVQARLAMAGFNARIATSADWNRVFVGPIGDRAATSNAQSNARSVAECVIVSM</sequence>
<evidence type="ECO:0000313" key="5">
    <source>
        <dbReference type="Proteomes" id="UP000005532"/>
    </source>
</evidence>
<dbReference type="InterPro" id="IPR052521">
    <property type="entry name" value="Cell_div_SPOR-domain"/>
</dbReference>
<dbReference type="Pfam" id="PF05036">
    <property type="entry name" value="SPOR"/>
    <property type="match status" value="1"/>
</dbReference>
<dbReference type="PANTHER" id="PTHR38687">
    <property type="entry name" value="CELL DIVISION PROTEIN DEDD-RELATED"/>
    <property type="match status" value="1"/>
</dbReference>
<evidence type="ECO:0000256" key="2">
    <source>
        <dbReference type="SAM" id="MobiDB-lite"/>
    </source>
</evidence>
<dbReference type="PROSITE" id="PS51724">
    <property type="entry name" value="SPOR"/>
    <property type="match status" value="1"/>
</dbReference>
<gene>
    <name evidence="4" type="ORF">AM305_05734</name>
</gene>
<comment type="caution">
    <text evidence="4">The sequence shown here is derived from an EMBL/GenBank/DDBJ whole genome shotgun (WGS) entry which is preliminary data.</text>
</comment>
<dbReference type="eggNOG" id="COG3087">
    <property type="taxonomic scope" value="Bacteria"/>
</dbReference>
<name>C5RZQ4_9PAST</name>
<protein>
    <recommendedName>
        <fullName evidence="1">Cell division protein FtsN</fullName>
    </recommendedName>
</protein>
<dbReference type="SUPFAM" id="SSF110997">
    <property type="entry name" value="Sporulation related repeat"/>
    <property type="match status" value="1"/>
</dbReference>
<proteinExistence type="predicted"/>
<dbReference type="Gene3D" id="3.30.70.1070">
    <property type="entry name" value="Sporulation related repeat"/>
    <property type="match status" value="1"/>
</dbReference>
<dbReference type="GO" id="GO:0051301">
    <property type="term" value="P:cell division"/>
    <property type="evidence" value="ECO:0007669"/>
    <property type="project" value="UniProtKB-KW"/>
</dbReference>
<dbReference type="PANTHER" id="PTHR38687:SF2">
    <property type="entry name" value="CELL DIVISION PROTEIN FTSN"/>
    <property type="match status" value="1"/>
</dbReference>
<reference evidence="4 5" key="1">
    <citation type="journal article" date="2010" name="Vet. Microbiol.">
        <title>Production of haemolysins by strains of the Actinobacillus minor/porcitonsillarum complex.</title>
        <authorList>
            <person name="Arya G."/>
            <person name="Niven D.F."/>
        </authorList>
    </citation>
    <scope>NUCLEOTIDE SEQUENCE [LARGE SCALE GENOMIC DNA]</scope>
    <source>
        <strain evidence="4 5">NM305</strain>
    </source>
</reference>
<dbReference type="AlphaFoldDB" id="C5RZQ4"/>
<evidence type="ECO:0000259" key="3">
    <source>
        <dbReference type="PROSITE" id="PS51724"/>
    </source>
</evidence>
<feature type="domain" description="SPOR" evidence="3">
    <location>
        <begin position="221"/>
        <end position="294"/>
    </location>
</feature>
<dbReference type="EMBL" id="ACQL01000055">
    <property type="protein sequence ID" value="EER47909.1"/>
    <property type="molecule type" value="Genomic_DNA"/>
</dbReference>
<accession>C5RZQ4</accession>
<feature type="compositionally biased region" description="Basic and acidic residues" evidence="2">
    <location>
        <begin position="186"/>
        <end position="219"/>
    </location>
</feature>
<evidence type="ECO:0000256" key="1">
    <source>
        <dbReference type="NCBIfam" id="TIGR02223"/>
    </source>
</evidence>
<dbReference type="InterPro" id="IPR007730">
    <property type="entry name" value="SPOR-like_dom"/>
</dbReference>
<feature type="compositionally biased region" description="Basic and acidic residues" evidence="2">
    <location>
        <begin position="150"/>
        <end position="178"/>
    </location>
</feature>
<dbReference type="GO" id="GO:0042834">
    <property type="term" value="F:peptidoglycan binding"/>
    <property type="evidence" value="ECO:0007669"/>
    <property type="project" value="InterPro"/>
</dbReference>
<feature type="region of interest" description="Disordered" evidence="2">
    <location>
        <begin position="121"/>
        <end position="224"/>
    </location>
</feature>
<dbReference type="InterPro" id="IPR036680">
    <property type="entry name" value="SPOR-like_sf"/>
</dbReference>
<dbReference type="NCBIfam" id="TIGR02223">
    <property type="entry name" value="ftsN"/>
    <property type="match status" value="1"/>
</dbReference>
<dbReference type="Proteomes" id="UP000005532">
    <property type="component" value="Unassembled WGS sequence"/>
</dbReference>
<evidence type="ECO:0000313" key="4">
    <source>
        <dbReference type="EMBL" id="EER47909.1"/>
    </source>
</evidence>
<dbReference type="InterPro" id="IPR011930">
    <property type="entry name" value="FtsN"/>
</dbReference>
<keyword evidence="4" id="KW-0131">Cell cycle</keyword>
<keyword evidence="4" id="KW-0132">Cell division</keyword>
<organism evidence="4 5">
    <name type="scientific">Actinobacillus minor NM305</name>
    <dbReference type="NCBI Taxonomy" id="637911"/>
    <lineage>
        <taxon>Bacteria</taxon>
        <taxon>Pseudomonadati</taxon>
        <taxon>Pseudomonadota</taxon>
        <taxon>Gammaproteobacteria</taxon>
        <taxon>Pasteurellales</taxon>
        <taxon>Pasteurellaceae</taxon>
        <taxon>Actinobacillus</taxon>
    </lineage>
</organism>